<feature type="compositionally biased region" description="Gly residues" evidence="1">
    <location>
        <begin position="96"/>
        <end position="109"/>
    </location>
</feature>
<keyword evidence="4" id="KW-1185">Reference proteome</keyword>
<keyword evidence="2" id="KW-1133">Transmembrane helix</keyword>
<evidence type="ECO:0000256" key="1">
    <source>
        <dbReference type="SAM" id="MobiDB-lite"/>
    </source>
</evidence>
<dbReference type="PANTHER" id="PTHR40314">
    <property type="entry name" value="PROTEIN CBG09102-RELATED"/>
    <property type="match status" value="1"/>
</dbReference>
<reference evidence="4" key="2">
    <citation type="journal article" date="2016" name="Sci. Rep.">
        <title>Dictyocaulus viviparus genome, variome and transcriptome elucidate lungworm biology and support future intervention.</title>
        <authorList>
            <person name="McNulty S.N."/>
            <person name="Strube C."/>
            <person name="Rosa B.A."/>
            <person name="Martin J.C."/>
            <person name="Tyagi R."/>
            <person name="Choi Y.J."/>
            <person name="Wang Q."/>
            <person name="Hallsworth Pepin K."/>
            <person name="Zhang X."/>
            <person name="Ozersky P."/>
            <person name="Wilson R.K."/>
            <person name="Sternberg P.W."/>
            <person name="Gasser R.B."/>
            <person name="Mitreva M."/>
        </authorList>
    </citation>
    <scope>NUCLEOTIDE SEQUENCE [LARGE SCALE GENOMIC DNA]</scope>
    <source>
        <strain evidence="4">HannoverDv2000</strain>
    </source>
</reference>
<proteinExistence type="predicted"/>
<name>A0A0D8X5W4_DICVI</name>
<dbReference type="InterPro" id="IPR055273">
    <property type="entry name" value="CBG09102/CBG15751-like_dom"/>
</dbReference>
<keyword evidence="2" id="KW-0472">Membrane</keyword>
<reference evidence="3 4" key="1">
    <citation type="submission" date="2013-11" db="EMBL/GenBank/DDBJ databases">
        <title>Draft genome of the bovine lungworm Dictyocaulus viviparus.</title>
        <authorList>
            <person name="Mitreva M."/>
        </authorList>
    </citation>
    <scope>NUCLEOTIDE SEQUENCE [LARGE SCALE GENOMIC DNA]</scope>
    <source>
        <strain evidence="3 4">HannoverDv2000</strain>
    </source>
</reference>
<feature type="non-terminal residue" evidence="3">
    <location>
        <position position="109"/>
    </location>
</feature>
<feature type="region of interest" description="Disordered" evidence="1">
    <location>
        <begin position="79"/>
        <end position="109"/>
    </location>
</feature>
<organism evidence="3 4">
    <name type="scientific">Dictyocaulus viviparus</name>
    <name type="common">Bovine lungworm</name>
    <dbReference type="NCBI Taxonomy" id="29172"/>
    <lineage>
        <taxon>Eukaryota</taxon>
        <taxon>Metazoa</taxon>
        <taxon>Ecdysozoa</taxon>
        <taxon>Nematoda</taxon>
        <taxon>Chromadorea</taxon>
        <taxon>Rhabditida</taxon>
        <taxon>Rhabditina</taxon>
        <taxon>Rhabditomorpha</taxon>
        <taxon>Strongyloidea</taxon>
        <taxon>Metastrongylidae</taxon>
        <taxon>Dictyocaulus</taxon>
    </lineage>
</organism>
<gene>
    <name evidence="3" type="ORF">DICVIV_14218</name>
</gene>
<protein>
    <submittedName>
        <fullName evidence="3">Uncharacterized protein</fullName>
    </submittedName>
</protein>
<dbReference type="AlphaFoldDB" id="A0A0D8X5W4"/>
<dbReference type="Proteomes" id="UP000053766">
    <property type="component" value="Unassembled WGS sequence"/>
</dbReference>
<evidence type="ECO:0000256" key="2">
    <source>
        <dbReference type="SAM" id="Phobius"/>
    </source>
</evidence>
<accession>A0A0D8X5W4</accession>
<feature type="compositionally biased region" description="Low complexity" evidence="1">
    <location>
        <begin position="79"/>
        <end position="95"/>
    </location>
</feature>
<evidence type="ECO:0000313" key="3">
    <source>
        <dbReference type="EMBL" id="KJH39883.1"/>
    </source>
</evidence>
<sequence>MIFFGFFMGSATALIIAGIILYFMRRSIYADWYRGMYKRYGCDASGITGGVTGSQFGTTVTGTVGTTITGSTFGGTTASTVGTSGTTGTSLSTTGGTSGTTGGGTTGTT</sequence>
<dbReference type="OrthoDB" id="5875178at2759"/>
<dbReference type="EMBL" id="KN719524">
    <property type="protein sequence ID" value="KJH39883.1"/>
    <property type="molecule type" value="Genomic_DNA"/>
</dbReference>
<dbReference type="PANTHER" id="PTHR40314:SF1">
    <property type="entry name" value="ENDO_EXONUCLEASE_PHOSPHATASE DOMAIN-CONTAINING PROTEIN"/>
    <property type="match status" value="1"/>
</dbReference>
<feature type="transmembrane region" description="Helical" evidence="2">
    <location>
        <begin position="6"/>
        <end position="24"/>
    </location>
</feature>
<evidence type="ECO:0000313" key="4">
    <source>
        <dbReference type="Proteomes" id="UP000053766"/>
    </source>
</evidence>
<keyword evidence="2" id="KW-0812">Transmembrane</keyword>